<dbReference type="EMBL" id="AP024484">
    <property type="protein sequence ID" value="BCS85250.1"/>
    <property type="molecule type" value="Genomic_DNA"/>
</dbReference>
<feature type="domain" description="Outer membrane protein beta-barrel" evidence="4">
    <location>
        <begin position="270"/>
        <end position="655"/>
    </location>
</feature>
<evidence type="ECO:0000313" key="6">
    <source>
        <dbReference type="Proteomes" id="UP001319045"/>
    </source>
</evidence>
<evidence type="ECO:0000313" key="5">
    <source>
        <dbReference type="EMBL" id="BCS85250.1"/>
    </source>
</evidence>
<sequence>MTEDMQVIKGVIVKGYRPIIKHEENKTIFDINQMPKIENLTSKDVLKFAPGVIINSNGDIKMAGKKATVFVNGRQLSDEEQSTFMTNLKASEISKIELSQNHGGENDASIQGGIINIITKKNRHGFTGNMDLYSSTPQSGYYNITPSANMFFGTEKWNIYGSYSYSKAKASQYGETENNYLYNGTKHAEKGSYLSFKKQHVYRIGAVFNVTPKHTFGLELNGISSLPTTNYGKNDVTYTLQNNKFFNGEGLSHYYSHSDFYNIVGSYNWNIDNQKSLLKVLLNYNNKNQKTDNQLETNYLNYSEKDVNETDVTSAQSHNITSNIDLRKNFLGQWSFLSGVKLLTSKRNSFYSVDNNIDASRTTAGWKYKENIYGGYIGGSKNIGNLFMKLNFRIEKTNINGHVDDNNNISINYTNFIPYIFASYNTAHSYEYSFYYTKSINRPPFSLMNGYVNRISDVLYDKGNPNLKAELTDMLNFTVSHARHTLSLIYNHTPNTITEYFEVENGITYHTNINYGTTSSLMLNYSYSGSIFKWWQTNLYLSGNYTRIPQSYNKTKLFGGEMNFNNRMIWNHFGILSIGASYNSPFISENVYCKGSTTMDLSIEHSFLKDALTIQLGTDDLFNGSKTKATNRVPTLEYNVYIKNQTRQIWCRIAYNFSTKSKTNKNKIDNYNSIKDRL</sequence>
<keyword evidence="5" id="KW-0675">Receptor</keyword>
<evidence type="ECO:0000259" key="4">
    <source>
        <dbReference type="Pfam" id="PF14905"/>
    </source>
</evidence>
<evidence type="ECO:0000256" key="1">
    <source>
        <dbReference type="ARBA" id="ARBA00004442"/>
    </source>
</evidence>
<keyword evidence="6" id="KW-1185">Reference proteome</keyword>
<dbReference type="SUPFAM" id="SSF56935">
    <property type="entry name" value="Porins"/>
    <property type="match status" value="1"/>
</dbReference>
<reference evidence="5 6" key="1">
    <citation type="journal article" date="2022" name="Int. J. Syst. Evol. Microbiol.">
        <title>Prevotella herbatica sp. nov., a plant polysaccharide-decomposing anaerobic bacterium isolated from a methanogenic reactor.</title>
        <authorList>
            <person name="Uek A."/>
            <person name="Tonouchi A."/>
            <person name="Kaku N."/>
            <person name="Ueki K."/>
        </authorList>
    </citation>
    <scope>NUCLEOTIDE SEQUENCE [LARGE SCALE GENOMIC DNA]</scope>
    <source>
        <strain evidence="5 6">WR041</strain>
    </source>
</reference>
<gene>
    <name evidence="5" type="ORF">prwr041_11430</name>
</gene>
<evidence type="ECO:0000256" key="3">
    <source>
        <dbReference type="ARBA" id="ARBA00023237"/>
    </source>
</evidence>
<proteinExistence type="predicted"/>
<protein>
    <submittedName>
        <fullName evidence="5">TonB-dependent receptor</fullName>
    </submittedName>
</protein>
<dbReference type="Gene3D" id="2.40.170.20">
    <property type="entry name" value="TonB-dependent receptor, beta-barrel domain"/>
    <property type="match status" value="1"/>
</dbReference>
<accession>A0ABM7NXR1</accession>
<comment type="subcellular location">
    <subcellularLocation>
        <location evidence="1">Cell outer membrane</location>
    </subcellularLocation>
</comment>
<keyword evidence="3" id="KW-0998">Cell outer membrane</keyword>
<dbReference type="InterPro" id="IPR036942">
    <property type="entry name" value="Beta-barrel_TonB_sf"/>
</dbReference>
<keyword evidence="2" id="KW-0472">Membrane</keyword>
<dbReference type="Proteomes" id="UP001319045">
    <property type="component" value="Chromosome"/>
</dbReference>
<evidence type="ECO:0000256" key="2">
    <source>
        <dbReference type="ARBA" id="ARBA00023136"/>
    </source>
</evidence>
<name>A0ABM7NXR1_9BACT</name>
<dbReference type="InterPro" id="IPR041700">
    <property type="entry name" value="OMP_b-brl_3"/>
</dbReference>
<organism evidence="5 6">
    <name type="scientific">Prevotella herbatica</name>
    <dbReference type="NCBI Taxonomy" id="2801997"/>
    <lineage>
        <taxon>Bacteria</taxon>
        <taxon>Pseudomonadati</taxon>
        <taxon>Bacteroidota</taxon>
        <taxon>Bacteroidia</taxon>
        <taxon>Bacteroidales</taxon>
        <taxon>Prevotellaceae</taxon>
        <taxon>Prevotella</taxon>
    </lineage>
</organism>
<dbReference type="Pfam" id="PF14905">
    <property type="entry name" value="OMP_b-brl_3"/>
    <property type="match status" value="1"/>
</dbReference>